<organism evidence="4">
    <name type="scientific">Pedococcus sp. KACC 23699</name>
    <dbReference type="NCBI Taxonomy" id="3149228"/>
    <lineage>
        <taxon>Bacteria</taxon>
        <taxon>Bacillati</taxon>
        <taxon>Actinomycetota</taxon>
        <taxon>Actinomycetes</taxon>
        <taxon>Micrococcales</taxon>
        <taxon>Intrasporangiaceae</taxon>
        <taxon>Pedococcus</taxon>
    </lineage>
</organism>
<dbReference type="Pfam" id="PF00561">
    <property type="entry name" value="Abhydrolase_1"/>
    <property type="match status" value="1"/>
</dbReference>
<dbReference type="InterPro" id="IPR050471">
    <property type="entry name" value="AB_hydrolase"/>
</dbReference>
<dbReference type="AlphaFoldDB" id="A0AAU7JUT2"/>
<dbReference type="RefSeq" id="WP_406831707.1">
    <property type="nucleotide sequence ID" value="NZ_CP157483.1"/>
</dbReference>
<reference evidence="4" key="1">
    <citation type="submission" date="2024-05" db="EMBL/GenBank/DDBJ databases">
        <authorList>
            <person name="Kim S."/>
            <person name="Heo J."/>
            <person name="Choi H."/>
            <person name="Choi Y."/>
            <person name="Kwon S.-W."/>
            <person name="Kim Y."/>
        </authorList>
    </citation>
    <scope>NUCLEOTIDE SEQUENCE</scope>
    <source>
        <strain evidence="4">KACC 23699</strain>
    </source>
</reference>
<evidence type="ECO:0000259" key="3">
    <source>
        <dbReference type="Pfam" id="PF00561"/>
    </source>
</evidence>
<sequence>MSYVSVGTENSGSIDLYYEDRGSGAPVVLIHGYPLDGRSFEKQSAALLASGFRVITYDRRGFGMSSQPSIGYDYDTFAADLNSLLDHLDLPEVALVGFSMGTGEVTRYLSTYGSSRVNKAVLLGPVPPFLLDTEDNEGVPQSLFDGFISAVGSDRPAFMTGFLGDFYNYDLNRDTLVSQDRFRASWNTATAASAVAVAACIPTWLTDFRGDLPKIDVPVLVMQGDQDRILPPQFSGNRLPGLIKDVKHVIVDGGPHAIIWTHADLVNKELVDFLK</sequence>
<name>A0AAU7JUT2_9MICO</name>
<dbReference type="FunFam" id="3.40.50.1820:FF:000205">
    <property type="entry name" value="Non-haem bromoperoxidase BPO-A2"/>
    <property type="match status" value="1"/>
</dbReference>
<dbReference type="InterPro" id="IPR000639">
    <property type="entry name" value="Epox_hydrolase-like"/>
</dbReference>
<evidence type="ECO:0000313" key="4">
    <source>
        <dbReference type="EMBL" id="XBO44218.1"/>
    </source>
</evidence>
<dbReference type="GO" id="GO:0004601">
    <property type="term" value="F:peroxidase activity"/>
    <property type="evidence" value="ECO:0007669"/>
    <property type="project" value="UniProtKB-KW"/>
</dbReference>
<comment type="similarity">
    <text evidence="2">Belongs to the AB hydrolase superfamily. Bacterial non-heme haloperoxidase / perhydrolase family.</text>
</comment>
<keyword evidence="1" id="KW-0560">Oxidoreductase</keyword>
<protein>
    <submittedName>
        <fullName evidence="4">Alpha/beta hydrolase</fullName>
    </submittedName>
</protein>
<keyword evidence="1" id="KW-0575">Peroxidase</keyword>
<dbReference type="PANTHER" id="PTHR43433:SF4">
    <property type="entry name" value="NON-HEME CHLOROPEROXIDASE-RELATED"/>
    <property type="match status" value="1"/>
</dbReference>
<feature type="domain" description="AB hydrolase-1" evidence="3">
    <location>
        <begin position="26"/>
        <end position="263"/>
    </location>
</feature>
<dbReference type="InterPro" id="IPR029058">
    <property type="entry name" value="AB_hydrolase_fold"/>
</dbReference>
<evidence type="ECO:0000256" key="2">
    <source>
        <dbReference type="ARBA" id="ARBA00038128"/>
    </source>
</evidence>
<dbReference type="InterPro" id="IPR000073">
    <property type="entry name" value="AB_hydrolase_1"/>
</dbReference>
<dbReference type="PRINTS" id="PR00111">
    <property type="entry name" value="ABHYDROLASE"/>
</dbReference>
<accession>A0AAU7JUT2</accession>
<dbReference type="Gene3D" id="3.40.50.1820">
    <property type="entry name" value="alpha/beta hydrolase"/>
    <property type="match status" value="1"/>
</dbReference>
<dbReference type="SUPFAM" id="SSF53474">
    <property type="entry name" value="alpha/beta-Hydrolases"/>
    <property type="match status" value="1"/>
</dbReference>
<dbReference type="PANTHER" id="PTHR43433">
    <property type="entry name" value="HYDROLASE, ALPHA/BETA FOLD FAMILY PROTEIN"/>
    <property type="match status" value="1"/>
</dbReference>
<dbReference type="EMBL" id="CP157483">
    <property type="protein sequence ID" value="XBO44218.1"/>
    <property type="molecule type" value="Genomic_DNA"/>
</dbReference>
<gene>
    <name evidence="4" type="ORF">ABEG17_02515</name>
</gene>
<evidence type="ECO:0000256" key="1">
    <source>
        <dbReference type="ARBA" id="ARBA00022559"/>
    </source>
</evidence>
<dbReference type="GO" id="GO:0016787">
    <property type="term" value="F:hydrolase activity"/>
    <property type="evidence" value="ECO:0007669"/>
    <property type="project" value="UniProtKB-KW"/>
</dbReference>
<keyword evidence="4" id="KW-0378">Hydrolase</keyword>
<dbReference type="PRINTS" id="PR00412">
    <property type="entry name" value="EPOXHYDRLASE"/>
</dbReference>
<proteinExistence type="inferred from homology"/>